<keyword evidence="2" id="KW-1185">Reference proteome</keyword>
<dbReference type="Proteomes" id="UP000821865">
    <property type="component" value="Chromosome 7"/>
</dbReference>
<protein>
    <submittedName>
        <fullName evidence="1">Uncharacterized protein</fullName>
    </submittedName>
</protein>
<organism evidence="1 2">
    <name type="scientific">Dermacentor silvarum</name>
    <name type="common">Tick</name>
    <dbReference type="NCBI Taxonomy" id="543639"/>
    <lineage>
        <taxon>Eukaryota</taxon>
        <taxon>Metazoa</taxon>
        <taxon>Ecdysozoa</taxon>
        <taxon>Arthropoda</taxon>
        <taxon>Chelicerata</taxon>
        <taxon>Arachnida</taxon>
        <taxon>Acari</taxon>
        <taxon>Parasitiformes</taxon>
        <taxon>Ixodida</taxon>
        <taxon>Ixodoidea</taxon>
        <taxon>Ixodidae</taxon>
        <taxon>Rhipicephalinae</taxon>
        <taxon>Dermacentor</taxon>
    </lineage>
</organism>
<dbReference type="EMBL" id="CM023476">
    <property type="protein sequence ID" value="KAH7940528.1"/>
    <property type="molecule type" value="Genomic_DNA"/>
</dbReference>
<proteinExistence type="predicted"/>
<name>A0ACB8CCN5_DERSI</name>
<reference evidence="1" key="1">
    <citation type="submission" date="2020-05" db="EMBL/GenBank/DDBJ databases">
        <title>Large-scale comparative analyses of tick genomes elucidate their genetic diversity and vector capacities.</title>
        <authorList>
            <person name="Jia N."/>
            <person name="Wang J."/>
            <person name="Shi W."/>
            <person name="Du L."/>
            <person name="Sun Y."/>
            <person name="Zhan W."/>
            <person name="Jiang J."/>
            <person name="Wang Q."/>
            <person name="Zhang B."/>
            <person name="Ji P."/>
            <person name="Sakyi L.B."/>
            <person name="Cui X."/>
            <person name="Yuan T."/>
            <person name="Jiang B."/>
            <person name="Yang W."/>
            <person name="Lam T.T.-Y."/>
            <person name="Chang Q."/>
            <person name="Ding S."/>
            <person name="Wang X."/>
            <person name="Zhu J."/>
            <person name="Ruan X."/>
            <person name="Zhao L."/>
            <person name="Wei J."/>
            <person name="Que T."/>
            <person name="Du C."/>
            <person name="Cheng J."/>
            <person name="Dai P."/>
            <person name="Han X."/>
            <person name="Huang E."/>
            <person name="Gao Y."/>
            <person name="Liu J."/>
            <person name="Shao H."/>
            <person name="Ye R."/>
            <person name="Li L."/>
            <person name="Wei W."/>
            <person name="Wang X."/>
            <person name="Wang C."/>
            <person name="Yang T."/>
            <person name="Huo Q."/>
            <person name="Li W."/>
            <person name="Guo W."/>
            <person name="Chen H."/>
            <person name="Zhou L."/>
            <person name="Ni X."/>
            <person name="Tian J."/>
            <person name="Zhou Y."/>
            <person name="Sheng Y."/>
            <person name="Liu T."/>
            <person name="Pan Y."/>
            <person name="Xia L."/>
            <person name="Li J."/>
            <person name="Zhao F."/>
            <person name="Cao W."/>
        </authorList>
    </citation>
    <scope>NUCLEOTIDE SEQUENCE</scope>
    <source>
        <strain evidence="1">Dsil-2018</strain>
    </source>
</reference>
<evidence type="ECO:0000313" key="2">
    <source>
        <dbReference type="Proteomes" id="UP000821865"/>
    </source>
</evidence>
<accession>A0ACB8CCN5</accession>
<comment type="caution">
    <text evidence="1">The sequence shown here is derived from an EMBL/GenBank/DDBJ whole genome shotgun (WGS) entry which is preliminary data.</text>
</comment>
<gene>
    <name evidence="1" type="ORF">HPB49_001363</name>
</gene>
<sequence length="132" mass="14388">MLTIDILAKGEPAGKVTLIWMPAHSGNGGNEMTHRAARELINRAVEACPGPLPRGTTPSHSYNEIVTAYREDRRIYPPPDSSLSRKQATDLRRAQTSPSLEAWDSVLKSTNPQTQAGLADWVAKVAASWTPL</sequence>
<evidence type="ECO:0000313" key="1">
    <source>
        <dbReference type="EMBL" id="KAH7940528.1"/>
    </source>
</evidence>